<dbReference type="GO" id="GO:0016740">
    <property type="term" value="F:transferase activity"/>
    <property type="evidence" value="ECO:0007669"/>
    <property type="project" value="UniProtKB-KW"/>
</dbReference>
<dbReference type="Pfam" id="PF07931">
    <property type="entry name" value="CPT"/>
    <property type="match status" value="1"/>
</dbReference>
<evidence type="ECO:0000313" key="2">
    <source>
        <dbReference type="Proteomes" id="UP001258181"/>
    </source>
</evidence>
<comment type="caution">
    <text evidence="1">The sequence shown here is derived from an EMBL/GenBank/DDBJ whole genome shotgun (WGS) entry which is preliminary data.</text>
</comment>
<dbReference type="PIRSF" id="PIRSF007531">
    <property type="entry name" value="CPT"/>
    <property type="match status" value="1"/>
</dbReference>
<dbReference type="SUPFAM" id="SSF52540">
    <property type="entry name" value="P-loop containing nucleoside triphosphate hydrolases"/>
    <property type="match status" value="1"/>
</dbReference>
<gene>
    <name evidence="1" type="ORF">J2X07_000688</name>
</gene>
<keyword evidence="1" id="KW-0808">Transferase</keyword>
<proteinExistence type="predicted"/>
<dbReference type="InterPro" id="IPR027417">
    <property type="entry name" value="P-loop_NTPase"/>
</dbReference>
<name>A0ABU1TWZ1_9BACL</name>
<keyword evidence="2" id="KW-1185">Reference proteome</keyword>
<dbReference type="Proteomes" id="UP001258181">
    <property type="component" value="Unassembled WGS sequence"/>
</dbReference>
<dbReference type="RefSeq" id="WP_310256412.1">
    <property type="nucleotide sequence ID" value="NZ_JAVDWA010000001.1"/>
</dbReference>
<sequence length="169" mass="19511">MSKGRIILLNGVSSSGKSTLSKKLVEKLPDYFHLSIDDFDCVIEKMENRDQNKLIPVPTEYFFHRSIAMFSNKGVNLVVDQVMHDRFTLDDCLETLNKYPVFFVGVHCPLEELERREAVRGDRVIGQAKNQLTFVHQQNERYDINVDTYQVGIENCVDKIMERLAAVNQ</sequence>
<dbReference type="EC" id="2.7.1.-" evidence="1"/>
<accession>A0ABU1TWZ1</accession>
<dbReference type="Gene3D" id="3.40.50.300">
    <property type="entry name" value="P-loop containing nucleotide triphosphate hydrolases"/>
    <property type="match status" value="1"/>
</dbReference>
<reference evidence="1 2" key="1">
    <citation type="submission" date="2023-07" db="EMBL/GenBank/DDBJ databases">
        <title>Sorghum-associated microbial communities from plants grown in Nebraska, USA.</title>
        <authorList>
            <person name="Schachtman D."/>
        </authorList>
    </citation>
    <scope>NUCLEOTIDE SEQUENCE [LARGE SCALE GENOMIC DNA]</scope>
    <source>
        <strain evidence="1 2">BE211</strain>
    </source>
</reference>
<organism evidence="1 2">
    <name type="scientific">Fictibacillus barbaricus</name>
    <dbReference type="NCBI Taxonomy" id="182136"/>
    <lineage>
        <taxon>Bacteria</taxon>
        <taxon>Bacillati</taxon>
        <taxon>Bacillota</taxon>
        <taxon>Bacilli</taxon>
        <taxon>Bacillales</taxon>
        <taxon>Fictibacillaceae</taxon>
        <taxon>Fictibacillus</taxon>
    </lineage>
</organism>
<evidence type="ECO:0000313" key="1">
    <source>
        <dbReference type="EMBL" id="MDR7071713.1"/>
    </source>
</evidence>
<dbReference type="EMBL" id="JAVDWA010000001">
    <property type="protein sequence ID" value="MDR7071713.1"/>
    <property type="molecule type" value="Genomic_DNA"/>
</dbReference>
<protein>
    <submittedName>
        <fullName evidence="1">Chloramphenicol 3-O phosphotransferase</fullName>
        <ecNumber evidence="1">2.7.1.-</ecNumber>
    </submittedName>
</protein>
<dbReference type="InterPro" id="IPR012853">
    <property type="entry name" value="CPT"/>
</dbReference>